<dbReference type="InterPro" id="IPR036390">
    <property type="entry name" value="WH_DNA-bd_sf"/>
</dbReference>
<dbReference type="EMBL" id="CP013065">
    <property type="protein sequence ID" value="ALM13368.1"/>
    <property type="molecule type" value="Genomic_DNA"/>
</dbReference>
<dbReference type="AlphaFoldDB" id="A0A0S1SL99"/>
<organism evidence="2 3">
    <name type="scientific">Candidatus Peribacter riflensis</name>
    <dbReference type="NCBI Taxonomy" id="1735162"/>
    <lineage>
        <taxon>Bacteria</taxon>
        <taxon>Candidatus Peregrinibacteriota</taxon>
        <taxon>Candidatus Peribacteria</taxon>
        <taxon>Candidatus Peribacterales</taxon>
        <taxon>Candidatus Peribacteraceae</taxon>
        <taxon>Candidatus Peribacter</taxon>
    </lineage>
</organism>
<dbReference type="Proteomes" id="UP000069135">
    <property type="component" value="Chromosome"/>
</dbReference>
<feature type="domain" description="Transcription regulator TrmB N-terminal" evidence="1">
    <location>
        <begin position="12"/>
        <end position="75"/>
    </location>
</feature>
<accession>A0A0S1SMK6</accession>
<accession>A0A0S1SWJ0</accession>
<dbReference type="PANTHER" id="PTHR34293">
    <property type="entry name" value="HTH-TYPE TRANSCRIPTIONAL REGULATOR TRMBL2"/>
    <property type="match status" value="1"/>
</dbReference>
<dbReference type="SUPFAM" id="SSF46785">
    <property type="entry name" value="Winged helix' DNA-binding domain"/>
    <property type="match status" value="1"/>
</dbReference>
<dbReference type="InterPro" id="IPR002831">
    <property type="entry name" value="Tscrpt_reg_TrmB_N"/>
</dbReference>
<dbReference type="Gene3D" id="1.10.10.10">
    <property type="entry name" value="Winged helix-like DNA-binding domain superfamily/Winged helix DNA-binding domain"/>
    <property type="match status" value="1"/>
</dbReference>
<dbReference type="STRING" id="1735162.PeribacterB2_0694"/>
<dbReference type="Pfam" id="PF01978">
    <property type="entry name" value="TrmB"/>
    <property type="match status" value="1"/>
</dbReference>
<accession>A0A0S1SL99</accession>
<name>A0A0S1SL99_9BACT</name>
<dbReference type="KEGG" id="prf:PeribacterA2_0693"/>
<reference evidence="2 3" key="2">
    <citation type="journal article" date="2016" name="PeerJ">
        <title>Analysis of five complete genome sequences for members of the class Peribacteria in the recently recognized Peregrinibacteria bacterial phylum.</title>
        <authorList>
            <person name="Anantharaman K."/>
            <person name="Brown C.T."/>
            <person name="Burstein D."/>
            <person name="Castelle C.J."/>
            <person name="Probst A.J."/>
            <person name="Thomas B.C."/>
            <person name="Williams K.H."/>
            <person name="Banfield J.F."/>
        </authorList>
    </citation>
    <scope>NUCLEOTIDE SEQUENCE [LARGE SCALE GENOMIC DNA]</scope>
    <source>
        <strain evidence="2">RIFOXYD1_FULL_PER-ii_59_16</strain>
    </source>
</reference>
<accession>A0A0S1SSG1</accession>
<dbReference type="InterPro" id="IPR051797">
    <property type="entry name" value="TrmB-like"/>
</dbReference>
<sequence>MRRRLQDLLRLSGLREEEVTLYLELLKHKRAAMPKLIGGSGINVMTAYRTMKRLEDRGLVQALKVNRKQSVYAPLTLKGLIQKLGTEQRVLRRVQLALQDLDRFLPFLDRMESADVRNTDGEMIEVREGLDAFREEYLKIPDFCDDEFLCMGSMQNYWNIAGMSDEAPEELAFRHKRFSRNMFCRVFNTHSPESETFAKRDSKELRTTRLVDTIPVARDYLGYTKDHVRHFICDQEHPRVVIIRHPEMVALYRDQFERMWGNGVGA</sequence>
<evidence type="ECO:0000313" key="2">
    <source>
        <dbReference type="EMBL" id="ALM13368.1"/>
    </source>
</evidence>
<accession>A0A0S1SIC7</accession>
<gene>
    <name evidence="2" type="ORF">PeribacterD1_0694</name>
</gene>
<evidence type="ECO:0000313" key="3">
    <source>
        <dbReference type="Proteomes" id="UP000069135"/>
    </source>
</evidence>
<proteinExistence type="predicted"/>
<reference evidence="3" key="1">
    <citation type="submission" date="2015-10" db="EMBL/GenBank/DDBJ databases">
        <title>Analysis of five complete genome sequences for members of the class Peribacteria in the recently recognized Peregrinibacteria bacterial phylum.</title>
        <authorList>
            <person name="Anantharaman K."/>
            <person name="Brown C.T."/>
            <person name="Burstein D."/>
            <person name="Castelle C.J."/>
            <person name="Probst A.J."/>
            <person name="Thomas B.C."/>
            <person name="Williams K.H."/>
            <person name="Banfield J.F."/>
        </authorList>
    </citation>
    <scope>NUCLEOTIDE SEQUENCE [LARGE SCALE GENOMIC DNA]</scope>
</reference>
<dbReference type="InterPro" id="IPR036388">
    <property type="entry name" value="WH-like_DNA-bd_sf"/>
</dbReference>
<protein>
    <recommendedName>
        <fullName evidence="1">Transcription regulator TrmB N-terminal domain-containing protein</fullName>
    </recommendedName>
</protein>
<evidence type="ECO:0000259" key="1">
    <source>
        <dbReference type="Pfam" id="PF01978"/>
    </source>
</evidence>
<dbReference type="PANTHER" id="PTHR34293:SF1">
    <property type="entry name" value="HTH-TYPE TRANSCRIPTIONAL REGULATOR TRMBL2"/>
    <property type="match status" value="1"/>
</dbReference>